<feature type="domain" description="Squalene cyclase C-terminal" evidence="1">
    <location>
        <begin position="355"/>
        <end position="459"/>
    </location>
</feature>
<dbReference type="PANTHER" id="PTHR31739:SF25">
    <property type="entry name" value="(E,E)-GERANYLLINALOOL SYNTHASE"/>
    <property type="match status" value="1"/>
</dbReference>
<gene>
    <name evidence="2" type="ORF">BJ981_004725</name>
</gene>
<sequence length="551" mass="58437">MSASDLAPAPCGGEADEQDVAAGAERLIAGLAGRPWGQVGVSVYETGRLVALAPWLTGHAERIAYLIEAQRENGRWGAHDEYDLVPTLSAVEALLGETRRGAPEGLGEYVARSAARGLRALSVRRPPEGAAPDMPARELIVAYLTEAIDRRLRDSGGPEPHLAEAVALPRPDPASVAKLARIRAGLRSGARLPEKLLHALEVGGEAAAGALGVRPEPLGAVGASPAATAAWLGAGTVPEPGHPARRYLEAVAGLHGGPVPCALPITVFERGWVLSTLKRAGVPLCAPEALVASLRAGERAGGVPAGPGLPADADTTSVALYALALLGDPVEPAALWDYKAGEHFVTWRGEEGVSTTVNAHVLDCLHAYLAGRTDAPTRYAGAAGQVAGWLRDRQRADGSWADRWHASPYYATMSCALALDARGDSPEAVRRAIRWTLSTQRADGSWGLWSGTAEETAYAMQTLLLCRAAAAEPARLRACARGRMFLERSCGDGHPPMPAMWHDKDLYAPRAIIWAAVISARHLASRNPEIRHYRRQKGYGRRGAHIRDVPY</sequence>
<dbReference type="Gene3D" id="1.50.10.20">
    <property type="match status" value="1"/>
</dbReference>
<dbReference type="InterPro" id="IPR050148">
    <property type="entry name" value="Terpene_synthase-like"/>
</dbReference>
<dbReference type="Pfam" id="PF13243">
    <property type="entry name" value="SQHop_cyclase_C"/>
    <property type="match status" value="1"/>
</dbReference>
<dbReference type="InterPro" id="IPR032696">
    <property type="entry name" value="SQ_cyclase_C"/>
</dbReference>
<dbReference type="PANTHER" id="PTHR31739">
    <property type="entry name" value="ENT-COPALYL DIPHOSPHATE SYNTHASE, CHLOROPLASTIC"/>
    <property type="match status" value="1"/>
</dbReference>
<dbReference type="AlphaFoldDB" id="A0A7W8Z7U1"/>
<dbReference type="InterPro" id="IPR008930">
    <property type="entry name" value="Terpenoid_cyclase/PrenylTrfase"/>
</dbReference>
<dbReference type="SUPFAM" id="SSF48239">
    <property type="entry name" value="Terpenoid cyclases/Protein prenyltransferases"/>
    <property type="match status" value="1"/>
</dbReference>
<dbReference type="EMBL" id="JACHBR010000001">
    <property type="protein sequence ID" value="MBB5629026.1"/>
    <property type="molecule type" value="Genomic_DNA"/>
</dbReference>
<name>A0A7W8Z7U1_9ACTN</name>
<evidence type="ECO:0000259" key="1">
    <source>
        <dbReference type="Pfam" id="PF13243"/>
    </source>
</evidence>
<dbReference type="GO" id="GO:0000287">
    <property type="term" value="F:magnesium ion binding"/>
    <property type="evidence" value="ECO:0007669"/>
    <property type="project" value="TreeGrafter"/>
</dbReference>
<dbReference type="GO" id="GO:0010333">
    <property type="term" value="F:terpene synthase activity"/>
    <property type="evidence" value="ECO:0007669"/>
    <property type="project" value="InterPro"/>
</dbReference>
<dbReference type="RefSeq" id="WP_184613857.1">
    <property type="nucleotide sequence ID" value="NZ_BOOS01000002.1"/>
</dbReference>
<evidence type="ECO:0000313" key="3">
    <source>
        <dbReference type="Proteomes" id="UP000588112"/>
    </source>
</evidence>
<evidence type="ECO:0000313" key="2">
    <source>
        <dbReference type="EMBL" id="MBB5629026.1"/>
    </source>
</evidence>
<comment type="caution">
    <text evidence="2">The sequence shown here is derived from an EMBL/GenBank/DDBJ whole genome shotgun (WGS) entry which is preliminary data.</text>
</comment>
<organism evidence="2 3">
    <name type="scientific">Sphaerisporangium krabiense</name>
    <dbReference type="NCBI Taxonomy" id="763782"/>
    <lineage>
        <taxon>Bacteria</taxon>
        <taxon>Bacillati</taxon>
        <taxon>Actinomycetota</taxon>
        <taxon>Actinomycetes</taxon>
        <taxon>Streptosporangiales</taxon>
        <taxon>Streptosporangiaceae</taxon>
        <taxon>Sphaerisporangium</taxon>
    </lineage>
</organism>
<proteinExistence type="predicted"/>
<keyword evidence="3" id="KW-1185">Reference proteome</keyword>
<accession>A0A7W8Z7U1</accession>
<protein>
    <recommendedName>
        <fullName evidence="1">Squalene cyclase C-terminal domain-containing protein</fullName>
    </recommendedName>
</protein>
<dbReference type="GO" id="GO:0016102">
    <property type="term" value="P:diterpenoid biosynthetic process"/>
    <property type="evidence" value="ECO:0007669"/>
    <property type="project" value="TreeGrafter"/>
</dbReference>
<reference evidence="2 3" key="1">
    <citation type="submission" date="2020-08" db="EMBL/GenBank/DDBJ databases">
        <title>Sequencing the genomes of 1000 actinobacteria strains.</title>
        <authorList>
            <person name="Klenk H.-P."/>
        </authorList>
    </citation>
    <scope>NUCLEOTIDE SEQUENCE [LARGE SCALE GENOMIC DNA]</scope>
    <source>
        <strain evidence="2 3">DSM 45790</strain>
    </source>
</reference>
<dbReference type="Proteomes" id="UP000588112">
    <property type="component" value="Unassembled WGS sequence"/>
</dbReference>
<dbReference type="Gene3D" id="1.50.10.160">
    <property type="match status" value="1"/>
</dbReference>